<feature type="signal peptide" evidence="1">
    <location>
        <begin position="1"/>
        <end position="20"/>
    </location>
</feature>
<dbReference type="AlphaFoldDB" id="A6G956"/>
<comment type="caution">
    <text evidence="2">The sequence shown here is derived from an EMBL/GenBank/DDBJ whole genome shotgun (WGS) entry which is preliminary data.</text>
</comment>
<dbReference type="STRING" id="391625.PPSIR1_02928"/>
<evidence type="ECO:0008006" key="4">
    <source>
        <dbReference type="Google" id="ProtNLM"/>
    </source>
</evidence>
<keyword evidence="3" id="KW-1185">Reference proteome</keyword>
<dbReference type="PROSITE" id="PS51257">
    <property type="entry name" value="PROKAR_LIPOPROTEIN"/>
    <property type="match status" value="1"/>
</dbReference>
<dbReference type="RefSeq" id="WP_006973251.1">
    <property type="nucleotide sequence ID" value="NZ_ABCS01000043.1"/>
</dbReference>
<evidence type="ECO:0000256" key="1">
    <source>
        <dbReference type="SAM" id="SignalP"/>
    </source>
</evidence>
<reference evidence="2 3" key="1">
    <citation type="submission" date="2007-06" db="EMBL/GenBank/DDBJ databases">
        <authorList>
            <person name="Shimkets L."/>
            <person name="Ferriera S."/>
            <person name="Johnson J."/>
            <person name="Kravitz S."/>
            <person name="Beeson K."/>
            <person name="Sutton G."/>
            <person name="Rogers Y.-H."/>
            <person name="Friedman R."/>
            <person name="Frazier M."/>
            <person name="Venter J.C."/>
        </authorList>
    </citation>
    <scope>NUCLEOTIDE SEQUENCE [LARGE SCALE GENOMIC DNA]</scope>
    <source>
        <strain evidence="2 3">SIR-1</strain>
    </source>
</reference>
<accession>A6G956</accession>
<protein>
    <recommendedName>
        <fullName evidence="4">Lipoprotein</fullName>
    </recommendedName>
</protein>
<keyword evidence="1" id="KW-0732">Signal</keyword>
<feature type="chain" id="PRO_5002693780" description="Lipoprotein" evidence="1">
    <location>
        <begin position="21"/>
        <end position="270"/>
    </location>
</feature>
<dbReference type="Proteomes" id="UP000005801">
    <property type="component" value="Unassembled WGS sequence"/>
</dbReference>
<dbReference type="EMBL" id="ABCS01000043">
    <property type="protein sequence ID" value="EDM77604.1"/>
    <property type="molecule type" value="Genomic_DNA"/>
</dbReference>
<proteinExistence type="predicted"/>
<name>A6G956_9BACT</name>
<organism evidence="2 3">
    <name type="scientific">Plesiocystis pacifica SIR-1</name>
    <dbReference type="NCBI Taxonomy" id="391625"/>
    <lineage>
        <taxon>Bacteria</taxon>
        <taxon>Pseudomonadati</taxon>
        <taxon>Myxococcota</taxon>
        <taxon>Polyangia</taxon>
        <taxon>Nannocystales</taxon>
        <taxon>Nannocystaceae</taxon>
        <taxon>Plesiocystis</taxon>
    </lineage>
</organism>
<evidence type="ECO:0000313" key="2">
    <source>
        <dbReference type="EMBL" id="EDM77604.1"/>
    </source>
</evidence>
<evidence type="ECO:0000313" key="3">
    <source>
        <dbReference type="Proteomes" id="UP000005801"/>
    </source>
</evidence>
<sequence>MRLLNIVLAHAAIFGIAALAATSCRVNYPTTAFRCSPGGDDPNCPTQDSDEYLCCSDDPAAIQLSNINAVVTPKYVGRDGVGTPLFSGGNNALSTHGMCVKAGSVPIAGALADTNATGCPVPCNPNWDQDDREDVCGTGAICCQTVELEPEDCVLDPGLGNMGCYRPITGRDIAGLGGLDSTMWGGTEHKTHQDPAGANCMTFVAGATAALPDGVDGADLLQACYRRLGVADSRGFCLGGDNVDLCPLEVAGYRDACEQLNDMSGRVDCD</sequence>
<gene>
    <name evidence="2" type="ORF">PPSIR1_02928</name>
</gene>